<dbReference type="GO" id="GO:0003700">
    <property type="term" value="F:DNA-binding transcription factor activity"/>
    <property type="evidence" value="ECO:0007669"/>
    <property type="project" value="InterPro"/>
</dbReference>
<dbReference type="PANTHER" id="PTHR30126:SF40">
    <property type="entry name" value="HTH-TYPE TRANSCRIPTIONAL REGULATOR GLTR"/>
    <property type="match status" value="1"/>
</dbReference>
<keyword evidence="4" id="KW-0804">Transcription</keyword>
<dbReference type="GO" id="GO:0000976">
    <property type="term" value="F:transcription cis-regulatory region binding"/>
    <property type="evidence" value="ECO:0007669"/>
    <property type="project" value="TreeGrafter"/>
</dbReference>
<dbReference type="InterPro" id="IPR036388">
    <property type="entry name" value="WH-like_DNA-bd_sf"/>
</dbReference>
<proteinExistence type="inferred from homology"/>
<evidence type="ECO:0000256" key="1">
    <source>
        <dbReference type="ARBA" id="ARBA00009437"/>
    </source>
</evidence>
<dbReference type="EMBL" id="VWRN01000017">
    <property type="protein sequence ID" value="KAA6129662.1"/>
    <property type="molecule type" value="Genomic_DNA"/>
</dbReference>
<dbReference type="Gene3D" id="1.10.10.10">
    <property type="entry name" value="Winged helix-like DNA-binding domain superfamily/Winged helix DNA-binding domain"/>
    <property type="match status" value="1"/>
</dbReference>
<organism evidence="6 7">
    <name type="scientific">Cupriavidus cauae</name>
    <dbReference type="NCBI Taxonomy" id="2608999"/>
    <lineage>
        <taxon>Bacteria</taxon>
        <taxon>Pseudomonadati</taxon>
        <taxon>Pseudomonadota</taxon>
        <taxon>Betaproteobacteria</taxon>
        <taxon>Burkholderiales</taxon>
        <taxon>Burkholderiaceae</taxon>
        <taxon>Cupriavidus</taxon>
    </lineage>
</organism>
<reference evidence="6 7" key="1">
    <citation type="submission" date="2019-09" db="EMBL/GenBank/DDBJ databases">
        <title>Isolation of a novel species in the genus Cupriavidus from patients with sepsis using whole genome sequencing.</title>
        <authorList>
            <person name="Kweon O.J."/>
            <person name="Lee M.-K."/>
        </authorList>
    </citation>
    <scope>NUCLEOTIDE SEQUENCE [LARGE SCALE GENOMIC DNA]</scope>
    <source>
        <strain evidence="6 7">MKL-01</strain>
    </source>
</reference>
<dbReference type="InterPro" id="IPR000847">
    <property type="entry name" value="LysR_HTH_N"/>
</dbReference>
<dbReference type="AlphaFoldDB" id="A0A5M8B3M0"/>
<dbReference type="RefSeq" id="WP_150082402.1">
    <property type="nucleotide sequence ID" value="NZ_VWRN01000017.1"/>
</dbReference>
<evidence type="ECO:0000256" key="2">
    <source>
        <dbReference type="ARBA" id="ARBA00023015"/>
    </source>
</evidence>
<dbReference type="PRINTS" id="PR00039">
    <property type="entry name" value="HTHLYSR"/>
</dbReference>
<dbReference type="Pfam" id="PF00126">
    <property type="entry name" value="HTH_1"/>
    <property type="match status" value="1"/>
</dbReference>
<comment type="caution">
    <text evidence="6">The sequence shown here is derived from an EMBL/GenBank/DDBJ whole genome shotgun (WGS) entry which is preliminary data.</text>
</comment>
<keyword evidence="2" id="KW-0805">Transcription regulation</keyword>
<evidence type="ECO:0000313" key="6">
    <source>
        <dbReference type="EMBL" id="KAA6129662.1"/>
    </source>
</evidence>
<evidence type="ECO:0000259" key="5">
    <source>
        <dbReference type="PROSITE" id="PS50931"/>
    </source>
</evidence>
<dbReference type="Pfam" id="PF03466">
    <property type="entry name" value="LysR_substrate"/>
    <property type="match status" value="1"/>
</dbReference>
<evidence type="ECO:0000313" key="7">
    <source>
        <dbReference type="Proteomes" id="UP000324324"/>
    </source>
</evidence>
<sequence length="295" mass="32458">MELAELEIFRAVAQEQSVTRAARALDRVQSNVTTRIKQLEDSLGVTLFQRDSKRMTLTAEGQKLLGYAERLLALAEEARQAMRHDVPTGKLRLGTMESAAAARLPKPLARYHASYPLVDVEIRTGTAQALADAVALHQLDCAIVAHPGTGSPRQLSMEDMAPGLEGTFLFTEELVLVLPASHPRVRRPQDVRLRTLAGFSRGCTYRRCAEEWLAQADEALRRNLTVREMPSYHAILACVSAGSAFAILPKSLLALHGDSDDFHTVPVRAAHTFLVKRAGFTTAAYEALLHELRQG</sequence>
<dbReference type="Gene3D" id="3.40.190.290">
    <property type="match status" value="1"/>
</dbReference>
<protein>
    <submittedName>
        <fullName evidence="6">LysR family transcriptional regulator</fullName>
    </submittedName>
</protein>
<dbReference type="FunFam" id="1.10.10.10:FF:000001">
    <property type="entry name" value="LysR family transcriptional regulator"/>
    <property type="match status" value="1"/>
</dbReference>
<evidence type="ECO:0000256" key="3">
    <source>
        <dbReference type="ARBA" id="ARBA00023125"/>
    </source>
</evidence>
<dbReference type="InterPro" id="IPR036390">
    <property type="entry name" value="WH_DNA-bd_sf"/>
</dbReference>
<keyword evidence="3" id="KW-0238">DNA-binding</keyword>
<accession>A0A5M8B3M0</accession>
<feature type="domain" description="HTH lysR-type" evidence="5">
    <location>
        <begin position="1"/>
        <end position="58"/>
    </location>
</feature>
<dbReference type="InterPro" id="IPR005119">
    <property type="entry name" value="LysR_subst-bd"/>
</dbReference>
<keyword evidence="7" id="KW-1185">Reference proteome</keyword>
<dbReference type="SUPFAM" id="SSF46785">
    <property type="entry name" value="Winged helix' DNA-binding domain"/>
    <property type="match status" value="1"/>
</dbReference>
<evidence type="ECO:0000256" key="4">
    <source>
        <dbReference type="ARBA" id="ARBA00023163"/>
    </source>
</evidence>
<dbReference type="PROSITE" id="PS50931">
    <property type="entry name" value="HTH_LYSR"/>
    <property type="match status" value="1"/>
</dbReference>
<name>A0A5M8B3M0_9BURK</name>
<comment type="similarity">
    <text evidence="1">Belongs to the LysR transcriptional regulatory family.</text>
</comment>
<gene>
    <name evidence="6" type="ORF">F1599_05190</name>
</gene>
<dbReference type="PANTHER" id="PTHR30126">
    <property type="entry name" value="HTH-TYPE TRANSCRIPTIONAL REGULATOR"/>
    <property type="match status" value="1"/>
</dbReference>
<dbReference type="SUPFAM" id="SSF53850">
    <property type="entry name" value="Periplasmic binding protein-like II"/>
    <property type="match status" value="1"/>
</dbReference>
<dbReference type="Proteomes" id="UP000324324">
    <property type="component" value="Unassembled WGS sequence"/>
</dbReference>